<organism evidence="4 5">
    <name type="scientific">Roseburia hominis</name>
    <dbReference type="NCBI Taxonomy" id="301301"/>
    <lineage>
        <taxon>Bacteria</taxon>
        <taxon>Bacillati</taxon>
        <taxon>Bacillota</taxon>
        <taxon>Clostridia</taxon>
        <taxon>Lachnospirales</taxon>
        <taxon>Lachnospiraceae</taxon>
        <taxon>Roseburia</taxon>
    </lineage>
</organism>
<dbReference type="CDD" id="cd09834">
    <property type="entry name" value="CBS_pair_bac"/>
    <property type="match status" value="1"/>
</dbReference>
<dbReference type="PANTHER" id="PTHR43080">
    <property type="entry name" value="CBS DOMAIN-CONTAINING PROTEIN CBSX3, MITOCHONDRIAL"/>
    <property type="match status" value="1"/>
</dbReference>
<feature type="domain" description="CBS" evidence="3">
    <location>
        <begin position="74"/>
        <end position="134"/>
    </location>
</feature>
<dbReference type="InterPro" id="IPR000644">
    <property type="entry name" value="CBS_dom"/>
</dbReference>
<dbReference type="SUPFAM" id="SSF54631">
    <property type="entry name" value="CBS-domain pair"/>
    <property type="match status" value="1"/>
</dbReference>
<evidence type="ECO:0000313" key="5">
    <source>
        <dbReference type="Proteomes" id="UP000266172"/>
    </source>
</evidence>
<dbReference type="PANTHER" id="PTHR43080:SF26">
    <property type="entry name" value="REGULATORY PROTEIN"/>
    <property type="match status" value="1"/>
</dbReference>
<gene>
    <name evidence="4" type="ORF">DWX93_11540</name>
</gene>
<name>A0A395V7Y9_9FIRM</name>
<dbReference type="Gene3D" id="3.10.580.10">
    <property type="entry name" value="CBS-domain"/>
    <property type="match status" value="1"/>
</dbReference>
<evidence type="ECO:0000256" key="1">
    <source>
        <dbReference type="ARBA" id="ARBA00023122"/>
    </source>
</evidence>
<dbReference type="SMART" id="SM00116">
    <property type="entry name" value="CBS"/>
    <property type="match status" value="2"/>
</dbReference>
<accession>A0A395V7Y9</accession>
<evidence type="ECO:0000256" key="2">
    <source>
        <dbReference type="PROSITE-ProRule" id="PRU00703"/>
    </source>
</evidence>
<comment type="caution">
    <text evidence="4">The sequence shown here is derived from an EMBL/GenBank/DDBJ whole genome shotgun (WGS) entry which is preliminary data.</text>
</comment>
<sequence>MNILFFLTPKEDVAHVDEDDTMRQVLEKMEHHGYTAIPLLSREGKYIGTITEGDLLWFLKDRNFPDLKLLEDMPITSIQRRRDNEAVKIDESMEDLFGKVMNQNFVPVVDDKRVFIGIVTRKDILAYLGKKAAAQENGARGMDQA</sequence>
<feature type="domain" description="CBS" evidence="3">
    <location>
        <begin position="7"/>
        <end position="67"/>
    </location>
</feature>
<dbReference type="Pfam" id="PF00571">
    <property type="entry name" value="CBS"/>
    <property type="match status" value="2"/>
</dbReference>
<dbReference type="EMBL" id="QRVL01000010">
    <property type="protein sequence ID" value="RGS38853.1"/>
    <property type="molecule type" value="Genomic_DNA"/>
</dbReference>
<evidence type="ECO:0000259" key="3">
    <source>
        <dbReference type="PROSITE" id="PS51371"/>
    </source>
</evidence>
<dbReference type="InterPro" id="IPR051257">
    <property type="entry name" value="Diverse_CBS-Domain"/>
</dbReference>
<evidence type="ECO:0000313" key="4">
    <source>
        <dbReference type="EMBL" id="RGS38853.1"/>
    </source>
</evidence>
<proteinExistence type="predicted"/>
<dbReference type="RefSeq" id="WP_118097747.1">
    <property type="nucleotide sequence ID" value="NZ_CAUGCI010000006.1"/>
</dbReference>
<reference evidence="4 5" key="1">
    <citation type="submission" date="2018-08" db="EMBL/GenBank/DDBJ databases">
        <title>A genome reference for cultivated species of the human gut microbiota.</title>
        <authorList>
            <person name="Zou Y."/>
            <person name="Xue W."/>
            <person name="Luo G."/>
        </authorList>
    </citation>
    <scope>NUCLEOTIDE SEQUENCE [LARGE SCALE GENOMIC DNA]</scope>
    <source>
        <strain evidence="4 5">AF22-12AC</strain>
    </source>
</reference>
<dbReference type="PROSITE" id="PS51371">
    <property type="entry name" value="CBS"/>
    <property type="match status" value="2"/>
</dbReference>
<dbReference type="Proteomes" id="UP000266172">
    <property type="component" value="Unassembled WGS sequence"/>
</dbReference>
<protein>
    <submittedName>
        <fullName evidence="4">CBS domain-containing protein</fullName>
    </submittedName>
</protein>
<dbReference type="InterPro" id="IPR046342">
    <property type="entry name" value="CBS_dom_sf"/>
</dbReference>
<dbReference type="AlphaFoldDB" id="A0A395V7Y9"/>
<keyword evidence="1 2" id="KW-0129">CBS domain</keyword>